<dbReference type="Pfam" id="PF06386">
    <property type="entry name" value="GvpL_GvpF"/>
    <property type="match status" value="1"/>
</dbReference>
<evidence type="ECO:0000256" key="3">
    <source>
        <dbReference type="ARBA" id="ARBA00035643"/>
    </source>
</evidence>
<gene>
    <name evidence="5" type="ORF">BJY18_003728</name>
</gene>
<evidence type="ECO:0000313" key="5">
    <source>
        <dbReference type="EMBL" id="MBB4686243.1"/>
    </source>
</evidence>
<keyword evidence="1" id="KW-0304">Gas vesicle</keyword>
<reference evidence="5 6" key="1">
    <citation type="submission" date="2020-08" db="EMBL/GenBank/DDBJ databases">
        <title>Sequencing the genomes of 1000 actinobacteria strains.</title>
        <authorList>
            <person name="Klenk H.-P."/>
        </authorList>
    </citation>
    <scope>NUCLEOTIDE SEQUENCE [LARGE SCALE GENOMIC DNA]</scope>
    <source>
        <strain evidence="5 6">DSM 45859</strain>
    </source>
</reference>
<evidence type="ECO:0000256" key="2">
    <source>
        <dbReference type="ARBA" id="ARBA00035108"/>
    </source>
</evidence>
<evidence type="ECO:0000256" key="4">
    <source>
        <dbReference type="SAM" id="MobiDB-lite"/>
    </source>
</evidence>
<keyword evidence="6" id="KW-1185">Reference proteome</keyword>
<name>A0A840IWZ4_9PSEU</name>
<comment type="subcellular location">
    <subcellularLocation>
        <location evidence="2">Gas vesicle</location>
    </subcellularLocation>
</comment>
<dbReference type="InterPro" id="IPR009430">
    <property type="entry name" value="GvpL/GvpF"/>
</dbReference>
<dbReference type="Proteomes" id="UP000581769">
    <property type="component" value="Unassembled WGS sequence"/>
</dbReference>
<dbReference type="GO" id="GO:0031412">
    <property type="term" value="P:gas vesicle organization"/>
    <property type="evidence" value="ECO:0007669"/>
    <property type="project" value="InterPro"/>
</dbReference>
<protein>
    <submittedName>
        <fullName evidence="5">SRNA-binding protein</fullName>
    </submittedName>
</protein>
<dbReference type="PANTHER" id="PTHR36852:SF1">
    <property type="entry name" value="PROTEIN GVPL 2"/>
    <property type="match status" value="1"/>
</dbReference>
<comment type="caution">
    <text evidence="5">The sequence shown here is derived from an EMBL/GenBank/DDBJ whole genome shotgun (WGS) entry which is preliminary data.</text>
</comment>
<sequence>MSWYCYAVTDLAPDGLLDGVTGLRGHPVGTLSGAGLTVVVSRVPDEDFSETTLQHKLENLAWLEEVARAHNDVVNEASRRASVLPLRLATIYHDEDRVRDMLDTHATQLSAALQRTRGSSEWGVKVFAPHPDSASEPPAEVPSDGRSYLRQRLRQRQARDTRTRDAADVAESVERELARIAVHLHRHRNQDAALSGRAGSNVLNLACLVPHEDRDRFLARARQLPDAPGFDVEVTGPWAPYSFAEVEVR</sequence>
<organism evidence="5 6">
    <name type="scientific">Amycolatopsis jiangsuensis</name>
    <dbReference type="NCBI Taxonomy" id="1181879"/>
    <lineage>
        <taxon>Bacteria</taxon>
        <taxon>Bacillati</taxon>
        <taxon>Actinomycetota</taxon>
        <taxon>Actinomycetes</taxon>
        <taxon>Pseudonocardiales</taxon>
        <taxon>Pseudonocardiaceae</taxon>
        <taxon>Amycolatopsis</taxon>
    </lineage>
</organism>
<dbReference type="PANTHER" id="PTHR36852">
    <property type="entry name" value="PROTEIN GVPL 2"/>
    <property type="match status" value="1"/>
</dbReference>
<dbReference type="EMBL" id="JACHMG010000001">
    <property type="protein sequence ID" value="MBB4686243.1"/>
    <property type="molecule type" value="Genomic_DNA"/>
</dbReference>
<evidence type="ECO:0000256" key="1">
    <source>
        <dbReference type="ARBA" id="ARBA00022987"/>
    </source>
</evidence>
<dbReference type="GO" id="GO:0031411">
    <property type="term" value="C:gas vesicle"/>
    <property type="evidence" value="ECO:0007669"/>
    <property type="project" value="UniProtKB-SubCell"/>
</dbReference>
<dbReference type="AlphaFoldDB" id="A0A840IWZ4"/>
<proteinExistence type="inferred from homology"/>
<accession>A0A840IWZ4</accession>
<feature type="region of interest" description="Disordered" evidence="4">
    <location>
        <begin position="125"/>
        <end position="147"/>
    </location>
</feature>
<comment type="similarity">
    <text evidence="3">Belongs to the gas vesicle GvpF/GvpL family.</text>
</comment>
<dbReference type="RefSeq" id="WP_184781145.1">
    <property type="nucleotide sequence ID" value="NZ_JACHMG010000001.1"/>
</dbReference>
<evidence type="ECO:0000313" key="6">
    <source>
        <dbReference type="Proteomes" id="UP000581769"/>
    </source>
</evidence>